<organism evidence="4 5">
    <name type="scientific">Odynerus spinipes</name>
    <dbReference type="NCBI Taxonomy" id="1348599"/>
    <lineage>
        <taxon>Eukaryota</taxon>
        <taxon>Metazoa</taxon>
        <taxon>Ecdysozoa</taxon>
        <taxon>Arthropoda</taxon>
        <taxon>Hexapoda</taxon>
        <taxon>Insecta</taxon>
        <taxon>Pterygota</taxon>
        <taxon>Neoptera</taxon>
        <taxon>Endopterygota</taxon>
        <taxon>Hymenoptera</taxon>
        <taxon>Apocrita</taxon>
        <taxon>Aculeata</taxon>
        <taxon>Vespoidea</taxon>
        <taxon>Vespidae</taxon>
        <taxon>Eumeninae</taxon>
        <taxon>Odynerus</taxon>
    </lineage>
</organism>
<gene>
    <name evidence="4" type="ORF">KPH14_012922</name>
</gene>
<dbReference type="InterPro" id="IPR036875">
    <property type="entry name" value="Znf_CCHC_sf"/>
</dbReference>
<keyword evidence="1" id="KW-0862">Zinc</keyword>
<feature type="region of interest" description="Disordered" evidence="2">
    <location>
        <begin position="1"/>
        <end position="46"/>
    </location>
</feature>
<evidence type="ECO:0000256" key="1">
    <source>
        <dbReference type="PROSITE-ProRule" id="PRU00047"/>
    </source>
</evidence>
<reference evidence="4" key="2">
    <citation type="journal article" date="2023" name="Commun. Biol.">
        <title>Intrasexual cuticular hydrocarbon dimorphism in a wasp sheds light on hydrocarbon biosynthesis genes in Hymenoptera.</title>
        <authorList>
            <person name="Moris V.C."/>
            <person name="Podsiadlowski L."/>
            <person name="Martin S."/>
            <person name="Oeyen J.P."/>
            <person name="Donath A."/>
            <person name="Petersen M."/>
            <person name="Wilbrandt J."/>
            <person name="Misof B."/>
            <person name="Liedtke D."/>
            <person name="Thamm M."/>
            <person name="Scheiner R."/>
            <person name="Schmitt T."/>
            <person name="Niehuis O."/>
        </authorList>
    </citation>
    <scope>NUCLEOTIDE SEQUENCE</scope>
    <source>
        <strain evidence="4">GBR_01_08_01A</strain>
    </source>
</reference>
<protein>
    <recommendedName>
        <fullName evidence="3">CCHC-type domain-containing protein</fullName>
    </recommendedName>
</protein>
<accession>A0AAD9R804</accession>
<dbReference type="GO" id="GO:0003676">
    <property type="term" value="F:nucleic acid binding"/>
    <property type="evidence" value="ECO:0007669"/>
    <property type="project" value="InterPro"/>
</dbReference>
<comment type="caution">
    <text evidence="4">The sequence shown here is derived from an EMBL/GenBank/DDBJ whole genome shotgun (WGS) entry which is preliminary data.</text>
</comment>
<evidence type="ECO:0000313" key="4">
    <source>
        <dbReference type="EMBL" id="KAK2574828.1"/>
    </source>
</evidence>
<proteinExistence type="predicted"/>
<dbReference type="GO" id="GO:0008270">
    <property type="term" value="F:zinc ion binding"/>
    <property type="evidence" value="ECO:0007669"/>
    <property type="project" value="UniProtKB-KW"/>
</dbReference>
<evidence type="ECO:0000259" key="3">
    <source>
        <dbReference type="PROSITE" id="PS50158"/>
    </source>
</evidence>
<dbReference type="AlphaFoldDB" id="A0AAD9R804"/>
<evidence type="ECO:0000256" key="2">
    <source>
        <dbReference type="SAM" id="MobiDB-lite"/>
    </source>
</evidence>
<dbReference type="Proteomes" id="UP001258017">
    <property type="component" value="Unassembled WGS sequence"/>
</dbReference>
<feature type="domain" description="CCHC-type" evidence="3">
    <location>
        <begin position="344"/>
        <end position="359"/>
    </location>
</feature>
<keyword evidence="1" id="KW-0863">Zinc-finger</keyword>
<feature type="compositionally biased region" description="Basic and acidic residues" evidence="2">
    <location>
        <begin position="15"/>
        <end position="40"/>
    </location>
</feature>
<dbReference type="Pfam" id="PF00098">
    <property type="entry name" value="zf-CCHC"/>
    <property type="match status" value="1"/>
</dbReference>
<keyword evidence="5" id="KW-1185">Reference proteome</keyword>
<dbReference type="EMBL" id="JAIFRP010004725">
    <property type="protein sequence ID" value="KAK2574828.1"/>
    <property type="molecule type" value="Genomic_DNA"/>
</dbReference>
<dbReference type="Gene3D" id="4.10.60.10">
    <property type="entry name" value="Zinc finger, CCHC-type"/>
    <property type="match status" value="1"/>
</dbReference>
<name>A0AAD9R804_9HYME</name>
<dbReference type="InterPro" id="IPR001878">
    <property type="entry name" value="Znf_CCHC"/>
</dbReference>
<dbReference type="SUPFAM" id="SSF57756">
    <property type="entry name" value="Retrovirus zinc finger-like domains"/>
    <property type="match status" value="1"/>
</dbReference>
<keyword evidence="1" id="KW-0479">Metal-binding</keyword>
<evidence type="ECO:0000313" key="5">
    <source>
        <dbReference type="Proteomes" id="UP001258017"/>
    </source>
</evidence>
<reference evidence="4" key="1">
    <citation type="submission" date="2021-08" db="EMBL/GenBank/DDBJ databases">
        <authorList>
            <person name="Misof B."/>
            <person name="Oliver O."/>
            <person name="Podsiadlowski L."/>
            <person name="Donath A."/>
            <person name="Peters R."/>
            <person name="Mayer C."/>
            <person name="Rust J."/>
            <person name="Gunkel S."/>
            <person name="Lesny P."/>
            <person name="Martin S."/>
            <person name="Oeyen J.P."/>
            <person name="Petersen M."/>
            <person name="Panagiotis P."/>
            <person name="Wilbrandt J."/>
            <person name="Tanja T."/>
        </authorList>
    </citation>
    <scope>NUCLEOTIDE SEQUENCE</scope>
    <source>
        <strain evidence="4">GBR_01_08_01A</strain>
        <tissue evidence="4">Thorax + abdomen</tissue>
    </source>
</reference>
<dbReference type="SMART" id="SM00343">
    <property type="entry name" value="ZnF_C2HC"/>
    <property type="match status" value="2"/>
</dbReference>
<sequence>MESVSCAMDEDVEVEMTRDRSGSVSSRRSDMSVKRKRMDDGSEQAMTGGMDEITCMSNIGVKLRKYVLAESNRVSKSACEYLLQCVGEYEGLMMRLISKNERLNGRLDEYVNRSGRAMPADREGDSYAYVTAQSMEEGNRGRANVNVKRKMPEKSYAVVVKAMDANESMTSENVKKKVMQEVSRELNVRVKAVRKTKSGVAIETVSETELKRIVDCKKFNELGLKVEIPRKIGPKIIIYDVPNEITNDELMKQMYEKNLKNYVEENVFAERVRVVTRNCKKGMSYGNVIVEVPGYVKRTVVDEGRLFVNWNVFRVREFISVLRCHRCYGFGHMMRECSVKERLCQRCGESGHLVKECKKQNECRNCKVRGGKCDHSVLSNECPEYVRALGRERARINDDD</sequence>
<dbReference type="PROSITE" id="PS50158">
    <property type="entry name" value="ZF_CCHC"/>
    <property type="match status" value="1"/>
</dbReference>